<protein>
    <recommendedName>
        <fullName evidence="6">Zn(2)-C6 fungal-type domain-containing protein</fullName>
    </recommendedName>
</protein>
<dbReference type="Pfam" id="PF04082">
    <property type="entry name" value="Fungal_trans"/>
    <property type="match status" value="1"/>
</dbReference>
<sequence>MSASNSHQPKRIRLGTRSCAECRRRKVRCIFSPQSSICEECFAHNMPCRAQQPRTSSSTSSNNAGSPAESLEGMQHRLQELENVVRQLRGPDKEQVELLTGVEMGPHNAIGILRPGPPRHDPVPGSARATMDTPPSAIYDTPSSTEENLEQAPLVDLFNRTLDVQSDDSTGDNHIRRIKQLPTNEYLAALKALLPRIDDLLLILESTTNYWFIWPTKPPGHDEGNRSQFYGGAAVVKDFILNSFESRQPLKIVKGILWLALCLQQVAADAIQHRKSFLPAPPQTLFDVYIEAAEAVLAGVGESVASFDHLECLLLYTKLCSNMGKPQRAWFTVRRAVNCALLLGIHRSYQCRDPVQQSLWSQAWQMDRQLSSILGVPYSVSHPQPSIDPDPPVVVRIMYHVNRIAGHISDRNQGLLNTPIEDIETEIQTCATLFPEEWWPVMPVEKDMSFDALYARQVCKMYFFQLRKTLRLPNMLKAFDDLRFEASREIAVEACRNMVSAYEVLRNSSKSALVICDLMDFITFNAALVITIHLLAPPGSRNTRRDEDDWQIITHLTQTFRQLRGAIECSVAQQAATLLEYLYTAHHGIDVGPAEYTAVIPWFGKIKVRSVPRRRETTTTSSLSQTSSPTMAPDRINGSSCSTIEVGINGATPGSGSACWSGSWGSQFADDELGIDWTSLDDIGCDYDWMQMFYGAGYEN</sequence>
<organism evidence="7 8">
    <name type="scientific">Lipomyces tetrasporus</name>
    <dbReference type="NCBI Taxonomy" id="54092"/>
    <lineage>
        <taxon>Eukaryota</taxon>
        <taxon>Fungi</taxon>
        <taxon>Dikarya</taxon>
        <taxon>Ascomycota</taxon>
        <taxon>Saccharomycotina</taxon>
        <taxon>Lipomycetes</taxon>
        <taxon>Lipomycetales</taxon>
        <taxon>Lipomycetaceae</taxon>
        <taxon>Lipomyces</taxon>
    </lineage>
</organism>
<proteinExistence type="predicted"/>
<reference evidence="7" key="1">
    <citation type="submission" date="2023-03" db="EMBL/GenBank/DDBJ databases">
        <title>Near-Complete genome sequence of Lipomyces tetrasporous NRRL Y-64009, an oleaginous yeast capable of growing on lignocellulosic hydrolysates.</title>
        <authorList>
            <consortium name="Lawrence Berkeley National Laboratory"/>
            <person name="Jagtap S.S."/>
            <person name="Liu J.-J."/>
            <person name="Walukiewicz H.E."/>
            <person name="Pangilinan J."/>
            <person name="Lipzen A."/>
            <person name="Ahrendt S."/>
            <person name="Koriabine M."/>
            <person name="Cobaugh K."/>
            <person name="Salamov A."/>
            <person name="Yoshinaga Y."/>
            <person name="Ng V."/>
            <person name="Daum C."/>
            <person name="Grigoriev I.V."/>
            <person name="Slininger P.J."/>
            <person name="Dien B.S."/>
            <person name="Jin Y.-S."/>
            <person name="Rao C.V."/>
        </authorList>
    </citation>
    <scope>NUCLEOTIDE SEQUENCE</scope>
    <source>
        <strain evidence="7">NRRL Y-64009</strain>
    </source>
</reference>
<evidence type="ECO:0000259" key="6">
    <source>
        <dbReference type="PROSITE" id="PS50048"/>
    </source>
</evidence>
<keyword evidence="2" id="KW-0805">Transcription regulation</keyword>
<accession>A0AAD7QPB2</accession>
<feature type="compositionally biased region" description="Low complexity" evidence="5">
    <location>
        <begin position="50"/>
        <end position="67"/>
    </location>
</feature>
<dbReference type="EMBL" id="JARPMG010000008">
    <property type="protein sequence ID" value="KAJ8098879.1"/>
    <property type="molecule type" value="Genomic_DNA"/>
</dbReference>
<dbReference type="GO" id="GO:0008270">
    <property type="term" value="F:zinc ion binding"/>
    <property type="evidence" value="ECO:0007669"/>
    <property type="project" value="InterPro"/>
</dbReference>
<evidence type="ECO:0000256" key="2">
    <source>
        <dbReference type="ARBA" id="ARBA00023015"/>
    </source>
</evidence>
<dbReference type="PROSITE" id="PS00463">
    <property type="entry name" value="ZN2_CY6_FUNGAL_1"/>
    <property type="match status" value="1"/>
</dbReference>
<evidence type="ECO:0000256" key="4">
    <source>
        <dbReference type="ARBA" id="ARBA00023242"/>
    </source>
</evidence>
<feature type="region of interest" description="Disordered" evidence="5">
    <location>
        <begin position="50"/>
        <end position="71"/>
    </location>
</feature>
<dbReference type="Proteomes" id="UP001217417">
    <property type="component" value="Unassembled WGS sequence"/>
</dbReference>
<evidence type="ECO:0000256" key="3">
    <source>
        <dbReference type="ARBA" id="ARBA00023163"/>
    </source>
</evidence>
<gene>
    <name evidence="7" type="ORF">POJ06DRAFT_258244</name>
</gene>
<dbReference type="Gene3D" id="4.10.240.10">
    <property type="entry name" value="Zn(2)-C6 fungal-type DNA-binding domain"/>
    <property type="match status" value="1"/>
</dbReference>
<feature type="region of interest" description="Disordered" evidence="5">
    <location>
        <begin position="614"/>
        <end position="636"/>
    </location>
</feature>
<dbReference type="PROSITE" id="PS50048">
    <property type="entry name" value="ZN2_CY6_FUNGAL_2"/>
    <property type="match status" value="1"/>
</dbReference>
<dbReference type="RefSeq" id="XP_056042329.1">
    <property type="nucleotide sequence ID" value="XM_056188247.1"/>
</dbReference>
<dbReference type="InterPro" id="IPR036864">
    <property type="entry name" value="Zn2-C6_fun-type_DNA-bd_sf"/>
</dbReference>
<dbReference type="GO" id="GO:0003677">
    <property type="term" value="F:DNA binding"/>
    <property type="evidence" value="ECO:0007669"/>
    <property type="project" value="InterPro"/>
</dbReference>
<dbReference type="SUPFAM" id="SSF57701">
    <property type="entry name" value="Zn2/Cys6 DNA-binding domain"/>
    <property type="match status" value="1"/>
</dbReference>
<dbReference type="AlphaFoldDB" id="A0AAD7QPB2"/>
<dbReference type="SMART" id="SM00906">
    <property type="entry name" value="Fungal_trans"/>
    <property type="match status" value="1"/>
</dbReference>
<evidence type="ECO:0000256" key="1">
    <source>
        <dbReference type="ARBA" id="ARBA00022723"/>
    </source>
</evidence>
<keyword evidence="3" id="KW-0804">Transcription</keyword>
<dbReference type="PANTHER" id="PTHR47840:SF1">
    <property type="entry name" value="ZN(II)2CYS6 TRANSCRIPTION FACTOR (EUROFUNG)"/>
    <property type="match status" value="1"/>
</dbReference>
<name>A0AAD7QPB2_9ASCO</name>
<dbReference type="GO" id="GO:0000981">
    <property type="term" value="F:DNA-binding transcription factor activity, RNA polymerase II-specific"/>
    <property type="evidence" value="ECO:0007669"/>
    <property type="project" value="InterPro"/>
</dbReference>
<feature type="domain" description="Zn(2)-C6 fungal-type" evidence="6">
    <location>
        <begin position="18"/>
        <end position="50"/>
    </location>
</feature>
<dbReference type="CDD" id="cd12148">
    <property type="entry name" value="fungal_TF_MHR"/>
    <property type="match status" value="1"/>
</dbReference>
<dbReference type="GO" id="GO:0006351">
    <property type="term" value="P:DNA-templated transcription"/>
    <property type="evidence" value="ECO:0007669"/>
    <property type="project" value="InterPro"/>
</dbReference>
<dbReference type="CDD" id="cd00067">
    <property type="entry name" value="GAL4"/>
    <property type="match status" value="1"/>
</dbReference>
<feature type="compositionally biased region" description="Low complexity" evidence="5">
    <location>
        <begin position="618"/>
        <end position="630"/>
    </location>
</feature>
<keyword evidence="4" id="KW-0539">Nucleus</keyword>
<evidence type="ECO:0000256" key="5">
    <source>
        <dbReference type="SAM" id="MobiDB-lite"/>
    </source>
</evidence>
<dbReference type="PANTHER" id="PTHR47840">
    <property type="entry name" value="ZN(II)2CYS6 TRANSCRIPTION FACTOR (EUROFUNG)-RELATED"/>
    <property type="match status" value="1"/>
</dbReference>
<comment type="caution">
    <text evidence="7">The sequence shown here is derived from an EMBL/GenBank/DDBJ whole genome shotgun (WGS) entry which is preliminary data.</text>
</comment>
<dbReference type="InterPro" id="IPR001138">
    <property type="entry name" value="Zn2Cys6_DnaBD"/>
</dbReference>
<feature type="region of interest" description="Disordered" evidence="5">
    <location>
        <begin position="107"/>
        <end position="133"/>
    </location>
</feature>
<dbReference type="InterPro" id="IPR007219">
    <property type="entry name" value="XnlR_reg_dom"/>
</dbReference>
<keyword evidence="8" id="KW-1185">Reference proteome</keyword>
<evidence type="ECO:0000313" key="8">
    <source>
        <dbReference type="Proteomes" id="UP001217417"/>
    </source>
</evidence>
<dbReference type="GeneID" id="80883413"/>
<keyword evidence="1" id="KW-0479">Metal-binding</keyword>
<evidence type="ECO:0000313" key="7">
    <source>
        <dbReference type="EMBL" id="KAJ8098879.1"/>
    </source>
</evidence>